<dbReference type="Gene3D" id="3.40.190.10">
    <property type="entry name" value="Periplasmic binding protein-like II"/>
    <property type="match status" value="2"/>
</dbReference>
<dbReference type="RefSeq" id="WP_248666527.1">
    <property type="nucleotide sequence ID" value="NZ_JALPRX010000031.1"/>
</dbReference>
<reference evidence="2" key="1">
    <citation type="submission" date="2022-04" db="EMBL/GenBank/DDBJ databases">
        <title>Roseomonas acroporae sp. nov., isolated from coral Acropora digitifera.</title>
        <authorList>
            <person name="Sun H."/>
        </authorList>
    </citation>
    <scope>NUCLEOTIDE SEQUENCE</scope>
    <source>
        <strain evidence="2">NAR14</strain>
    </source>
</reference>
<dbReference type="Pfam" id="PF09084">
    <property type="entry name" value="NMT1"/>
    <property type="match status" value="1"/>
</dbReference>
<comment type="caution">
    <text evidence="2">The sequence shown here is derived from an EMBL/GenBank/DDBJ whole genome shotgun (WGS) entry which is preliminary data.</text>
</comment>
<dbReference type="GO" id="GO:0009228">
    <property type="term" value="P:thiamine biosynthetic process"/>
    <property type="evidence" value="ECO:0007669"/>
    <property type="project" value="InterPro"/>
</dbReference>
<dbReference type="InterPro" id="IPR006311">
    <property type="entry name" value="TAT_signal"/>
</dbReference>
<sequence length="355" mass="38447">MTQRRTLLTGALATAGLVAVVPAWAQALVRTSFGPTTTDISTGHAGHSSLPQALGYWREEGLQSEVFGIAGNTAGLQLISAGNIDFISIVGEELMQAQVRGIPLRAVYMHARQPISRIVVTKASGIASLAELKGKAVGMPVLGPSPYAAAMFKEAGIDMQKDIRLVATGTGAPALLALRRGDIAGWISWDTAVAGLENRGMEFTEFRPGYFNELFGNAVIAREEMIRDRPQLVVGMCRAIAKAVHFGLANPDAAIRIHWRAYPQTKPQGGDEARLLEEARRVFLARFNSYALNGVANYGESLPAQWKRVADQMKEAGELPQDFDPARAYTNQFVEQINAWDRSAVEAQARGWTGN</sequence>
<evidence type="ECO:0000259" key="1">
    <source>
        <dbReference type="Pfam" id="PF09084"/>
    </source>
</evidence>
<dbReference type="Proteomes" id="UP001139516">
    <property type="component" value="Unassembled WGS sequence"/>
</dbReference>
<dbReference type="InterPro" id="IPR015168">
    <property type="entry name" value="SsuA/THI5"/>
</dbReference>
<name>A0A9X1Y6G4_9PROT</name>
<evidence type="ECO:0000313" key="3">
    <source>
        <dbReference type="Proteomes" id="UP001139516"/>
    </source>
</evidence>
<protein>
    <submittedName>
        <fullName evidence="2">ABC transporter substrate-binding protein</fullName>
    </submittedName>
</protein>
<proteinExistence type="predicted"/>
<dbReference type="SUPFAM" id="SSF53850">
    <property type="entry name" value="Periplasmic binding protein-like II"/>
    <property type="match status" value="1"/>
</dbReference>
<dbReference type="PANTHER" id="PTHR31528">
    <property type="entry name" value="4-AMINO-5-HYDROXYMETHYL-2-METHYLPYRIMIDINE PHOSPHATE SYNTHASE THI11-RELATED"/>
    <property type="match status" value="1"/>
</dbReference>
<organism evidence="2 3">
    <name type="scientific">Roseomonas acroporae</name>
    <dbReference type="NCBI Taxonomy" id="2937791"/>
    <lineage>
        <taxon>Bacteria</taxon>
        <taxon>Pseudomonadati</taxon>
        <taxon>Pseudomonadota</taxon>
        <taxon>Alphaproteobacteria</taxon>
        <taxon>Acetobacterales</taxon>
        <taxon>Roseomonadaceae</taxon>
        <taxon>Roseomonas</taxon>
    </lineage>
</organism>
<dbReference type="AlphaFoldDB" id="A0A9X1Y6G4"/>
<gene>
    <name evidence="2" type="ORF">M0638_08420</name>
</gene>
<dbReference type="PROSITE" id="PS51318">
    <property type="entry name" value="TAT"/>
    <property type="match status" value="1"/>
</dbReference>
<keyword evidence="3" id="KW-1185">Reference proteome</keyword>
<evidence type="ECO:0000313" key="2">
    <source>
        <dbReference type="EMBL" id="MCK8784401.1"/>
    </source>
</evidence>
<dbReference type="InterPro" id="IPR027939">
    <property type="entry name" value="NMT1/THI5"/>
</dbReference>
<accession>A0A9X1Y6G4</accession>
<feature type="domain" description="SsuA/THI5-like" evidence="1">
    <location>
        <begin position="52"/>
        <end position="254"/>
    </location>
</feature>
<dbReference type="EMBL" id="JALPRX010000031">
    <property type="protein sequence ID" value="MCK8784401.1"/>
    <property type="molecule type" value="Genomic_DNA"/>
</dbReference>
<dbReference type="PANTHER" id="PTHR31528:SF15">
    <property type="entry name" value="RIBOFLAVIN-BINDING PROTEIN RIBY"/>
    <property type="match status" value="1"/>
</dbReference>